<evidence type="ECO:0000313" key="2">
    <source>
        <dbReference type="Proteomes" id="UP001165960"/>
    </source>
</evidence>
<proteinExistence type="predicted"/>
<sequence>MTAKKAYEQRIINTICHLEANMPKQKTAGWTAAWQLACIKLARIEQNQSNLARLQAATSLAIKGKQPTKTFIAMYKTRSTQKTLYEVVDKGTSHTSKEGVLSATHTFYSSLYASKREPNPAALRKWLEVVPATPGMKDLDLPIEMEELEAAICMAPKQKAPGPNWLPY</sequence>
<keyword evidence="2" id="KW-1185">Reference proteome</keyword>
<dbReference type="EMBL" id="QTSX02000805">
    <property type="protein sequence ID" value="KAJ9084816.1"/>
    <property type="molecule type" value="Genomic_DNA"/>
</dbReference>
<comment type="caution">
    <text evidence="1">The sequence shown here is derived from an EMBL/GenBank/DDBJ whole genome shotgun (WGS) entry which is preliminary data.</text>
</comment>
<reference evidence="1" key="1">
    <citation type="submission" date="2022-04" db="EMBL/GenBank/DDBJ databases">
        <title>Genome of the entomopathogenic fungus Entomophthora muscae.</title>
        <authorList>
            <person name="Elya C."/>
            <person name="Lovett B.R."/>
            <person name="Lee E."/>
            <person name="Macias A.M."/>
            <person name="Hajek A.E."/>
            <person name="De Bivort B.L."/>
            <person name="Kasson M.T."/>
            <person name="De Fine Licht H.H."/>
            <person name="Stajich J.E."/>
        </authorList>
    </citation>
    <scope>NUCLEOTIDE SEQUENCE</scope>
    <source>
        <strain evidence="1">Berkeley</strain>
    </source>
</reference>
<dbReference type="Proteomes" id="UP001165960">
    <property type="component" value="Unassembled WGS sequence"/>
</dbReference>
<protein>
    <submittedName>
        <fullName evidence="1">Uncharacterized protein</fullName>
    </submittedName>
</protein>
<organism evidence="1 2">
    <name type="scientific">Entomophthora muscae</name>
    <dbReference type="NCBI Taxonomy" id="34485"/>
    <lineage>
        <taxon>Eukaryota</taxon>
        <taxon>Fungi</taxon>
        <taxon>Fungi incertae sedis</taxon>
        <taxon>Zoopagomycota</taxon>
        <taxon>Entomophthoromycotina</taxon>
        <taxon>Entomophthoromycetes</taxon>
        <taxon>Entomophthorales</taxon>
        <taxon>Entomophthoraceae</taxon>
        <taxon>Entomophthora</taxon>
    </lineage>
</organism>
<evidence type="ECO:0000313" key="1">
    <source>
        <dbReference type="EMBL" id="KAJ9084816.1"/>
    </source>
</evidence>
<name>A0ACC2UDL9_9FUNG</name>
<accession>A0ACC2UDL9</accession>
<gene>
    <name evidence="1" type="ORF">DSO57_1020381</name>
</gene>